<keyword evidence="2" id="KW-0472">Membrane</keyword>
<evidence type="ECO:0000313" key="3">
    <source>
        <dbReference type="EMBL" id="CAK9216545.1"/>
    </source>
</evidence>
<organism evidence="3 4">
    <name type="scientific">Sphagnum troendelagicum</name>
    <dbReference type="NCBI Taxonomy" id="128251"/>
    <lineage>
        <taxon>Eukaryota</taxon>
        <taxon>Viridiplantae</taxon>
        <taxon>Streptophyta</taxon>
        <taxon>Embryophyta</taxon>
        <taxon>Bryophyta</taxon>
        <taxon>Sphagnophytina</taxon>
        <taxon>Sphagnopsida</taxon>
        <taxon>Sphagnales</taxon>
        <taxon>Sphagnaceae</taxon>
        <taxon>Sphagnum</taxon>
    </lineage>
</organism>
<sequence>MAISLQRVARTEPCRGFESLRHSDPPQTRKCSLAIRTSSYRVSCSAKLRLRRNGMHLVEIQQQRLHGFGRRNEAARGTDIRRSAEPPRDGLDGDNKASVSGDKKVEQKQGIEGVEQALAKAFGGPIWFGLLLSFLAIFAGGYVYLIYNYADFKDIPILNGPVGARN</sequence>
<proteinExistence type="predicted"/>
<keyword evidence="2" id="KW-1133">Transmembrane helix</keyword>
<evidence type="ECO:0000256" key="1">
    <source>
        <dbReference type="SAM" id="MobiDB-lite"/>
    </source>
</evidence>
<accession>A0ABP0UAT7</accession>
<keyword evidence="2" id="KW-0812">Transmembrane</keyword>
<keyword evidence="4" id="KW-1185">Reference proteome</keyword>
<dbReference type="Proteomes" id="UP001497512">
    <property type="component" value="Chromosome 2"/>
</dbReference>
<evidence type="ECO:0000313" key="4">
    <source>
        <dbReference type="Proteomes" id="UP001497512"/>
    </source>
</evidence>
<feature type="region of interest" description="Disordered" evidence="1">
    <location>
        <begin position="71"/>
        <end position="106"/>
    </location>
</feature>
<dbReference type="EMBL" id="OZ019894">
    <property type="protein sequence ID" value="CAK9216545.1"/>
    <property type="molecule type" value="Genomic_DNA"/>
</dbReference>
<protein>
    <recommendedName>
        <fullName evidence="5">Photosystem II protein J</fullName>
    </recommendedName>
</protein>
<evidence type="ECO:0000256" key="2">
    <source>
        <dbReference type="SAM" id="Phobius"/>
    </source>
</evidence>
<feature type="transmembrane region" description="Helical" evidence="2">
    <location>
        <begin position="126"/>
        <end position="147"/>
    </location>
</feature>
<evidence type="ECO:0008006" key="5">
    <source>
        <dbReference type="Google" id="ProtNLM"/>
    </source>
</evidence>
<gene>
    <name evidence="3" type="ORF">CSSPTR1EN2_LOCUS13524</name>
</gene>
<reference evidence="3" key="1">
    <citation type="submission" date="2024-02" db="EMBL/GenBank/DDBJ databases">
        <authorList>
            <consortium name="ELIXIR-Norway"/>
            <consortium name="Elixir Norway"/>
        </authorList>
    </citation>
    <scope>NUCLEOTIDE SEQUENCE</scope>
</reference>
<name>A0ABP0UAT7_9BRYO</name>